<accession>A0ABZ0Z3S0</accession>
<evidence type="ECO:0000313" key="1">
    <source>
        <dbReference type="EMBL" id="WQJ53731.1"/>
    </source>
</evidence>
<evidence type="ECO:0000313" key="2">
    <source>
        <dbReference type="Proteomes" id="UP001358193"/>
    </source>
</evidence>
<dbReference type="EMBL" id="OR769223">
    <property type="protein sequence ID" value="WQJ53731.1"/>
    <property type="molecule type" value="Genomic_DNA"/>
</dbReference>
<keyword evidence="2" id="KW-1185">Reference proteome</keyword>
<dbReference type="Proteomes" id="UP001358193">
    <property type="component" value="Segment"/>
</dbReference>
<sequence length="641" mass="71951">MAKKDNREIKIFSLNRIKYFELYQDALKYIKASYKAVGQKFNTASPFGQLLQVVLHLGRMIFYYIEDSISGLNISSAYRPDQVRGLAQLAGHDSGRSISGRAACHIYYVETGNTLYNGNICYIPNKTQVISKVNGLTYTILFGADNGKITMQSGNYLKANLIQGIIKTQTRTGTGQALQSYNFGERNYGEIDQYYINIYVNGEAWPIVGSLNDLGYNQKGCIVRTGINTGIDVFFGNGDMGMMPAEGSSIVAEYIMSDGSGSNLSKEYINTDDYWEIQGEGMLSDGMKIPLSQNFKLSLVTDVIFGTDSEDPALTQLIAPHTSHSFVLANETNYEYFFKKMNMFSYVNIIRGSYSINGTNVLEIAKQQAQENYNAAMNEYKTLVSYYGATSDLAIASKKNVDKTLSVYQYTCQKLADNSFQDNTIYIFLVPDITKRIMNGQNYFECDESVFYLSKDEEENIVNLINHSGQRIITVENKIVQPKLARFAINVDAKIWDTYDKADVYAAGLSALSKYFLNFNRKDIIPLSDIISIFENEVEGIDSVRVTFAADKNNQSIYGINGYYGIDEFGDITLKRKITDYNGQFMEIRDIIPLIRGGFTDINGVEYSNIQTMEGCSAFNLNIVGKSTNSRKTLTKYTSLT</sequence>
<reference evidence="1 2" key="1">
    <citation type="submission" date="2023-11" db="EMBL/GenBank/DDBJ databases">
        <authorList>
            <person name="Cook R."/>
            <person name="Crisci M."/>
            <person name="Pye H."/>
            <person name="Adriaenssens E."/>
            <person name="Santini J."/>
        </authorList>
    </citation>
    <scope>NUCLEOTIDE SEQUENCE [LARGE SCALE GENOMIC DNA]</scope>
    <source>
        <strain evidence="1">Lak_Megaphage_Sonny</strain>
    </source>
</reference>
<proteinExistence type="predicted"/>
<organism evidence="1 2">
    <name type="scientific">phage Lak_Megaphage_Sonny</name>
    <dbReference type="NCBI Taxonomy" id="3109229"/>
    <lineage>
        <taxon>Viruses</taxon>
        <taxon>Duplodnaviria</taxon>
        <taxon>Heunggongvirae</taxon>
        <taxon>Uroviricota</taxon>
        <taxon>Caudoviricetes</taxon>
        <taxon>Caudoviricetes code 15 clade</taxon>
    </lineage>
</organism>
<protein>
    <submittedName>
        <fullName evidence="1">Baseplate wedge subunit</fullName>
    </submittedName>
</protein>
<name>A0ABZ0Z3S0_9CAUD</name>